<dbReference type="Proteomes" id="UP000315736">
    <property type="component" value="Unassembled WGS sequence"/>
</dbReference>
<dbReference type="PANTHER" id="PTHR33973:SF4">
    <property type="entry name" value="OS07G0153300 PROTEIN"/>
    <property type="match status" value="1"/>
</dbReference>
<keyword evidence="2" id="KW-1185">Reference proteome</keyword>
<dbReference type="Pfam" id="PF07103">
    <property type="entry name" value="DUF1365"/>
    <property type="match status" value="1"/>
</dbReference>
<dbReference type="EMBL" id="VJNB01000015">
    <property type="protein sequence ID" value="TSE18366.1"/>
    <property type="molecule type" value="Genomic_DNA"/>
</dbReference>
<protein>
    <recommendedName>
        <fullName evidence="3">DUF1365 domain-containing protein</fullName>
    </recommendedName>
</protein>
<dbReference type="PANTHER" id="PTHR33973">
    <property type="entry name" value="OS07G0153300 PROTEIN"/>
    <property type="match status" value="1"/>
</dbReference>
<accession>A0A554W481</accession>
<dbReference type="RefSeq" id="WP_425472684.1">
    <property type="nucleotide sequence ID" value="NZ_VJNB01000015.1"/>
</dbReference>
<comment type="caution">
    <text evidence="1">The sequence shown here is derived from an EMBL/GenBank/DDBJ whole genome shotgun (WGS) entry which is preliminary data.</text>
</comment>
<evidence type="ECO:0008006" key="3">
    <source>
        <dbReference type="Google" id="ProtNLM"/>
    </source>
</evidence>
<dbReference type="InterPro" id="IPR010775">
    <property type="entry name" value="DUF1365"/>
</dbReference>
<sequence length="287" mass="31837">MQLRESAPLAHAPTAAVPWGDDRIWIGEGMVRHHRLRPRAHGFEHRTWFALLPMHALPQAAAASGLAVNRRGAIAFFDADHGDGRGPAAGGALAWLRALLAAHGVRDADGPVWLHTYLRVLGYAFKPVSFWYCHRADGTLRAIVAEVNNTFGERHCYVLDRPAWGATLHAPKAFHVSPFCRVEGGYAFRFLHARAGEQPRTVVRIDYADQAGALLRTSVSGALRPAEPGDWPRLLWRHRWHSAAVIARIHWHALRLWLKGVPVHAKPPAPALWVTRQSPLNPTGAVR</sequence>
<proteinExistence type="predicted"/>
<organism evidence="1 2">
    <name type="scientific">Tepidimonas alkaliphilus</name>
    <dbReference type="NCBI Taxonomy" id="2588942"/>
    <lineage>
        <taxon>Bacteria</taxon>
        <taxon>Pseudomonadati</taxon>
        <taxon>Pseudomonadota</taxon>
        <taxon>Betaproteobacteria</taxon>
        <taxon>Burkholderiales</taxon>
        <taxon>Tepidimonas</taxon>
    </lineage>
</organism>
<gene>
    <name evidence="1" type="ORF">Talka_02215</name>
</gene>
<evidence type="ECO:0000313" key="1">
    <source>
        <dbReference type="EMBL" id="TSE18366.1"/>
    </source>
</evidence>
<name>A0A554W481_9BURK</name>
<reference evidence="1 2" key="1">
    <citation type="submission" date="2019-07" db="EMBL/GenBank/DDBJ databases">
        <title>Tepidimonas alkaliphilus YIM 72238 draft genome.</title>
        <authorList>
            <person name="Da Costa M.S."/>
            <person name="Froufe H.J.C."/>
            <person name="Egas C."/>
            <person name="Albuquerque L."/>
        </authorList>
    </citation>
    <scope>NUCLEOTIDE SEQUENCE [LARGE SCALE GENOMIC DNA]</scope>
    <source>
        <strain evidence="1 2">YIM 72238</strain>
    </source>
</reference>
<evidence type="ECO:0000313" key="2">
    <source>
        <dbReference type="Proteomes" id="UP000315736"/>
    </source>
</evidence>
<dbReference type="AlphaFoldDB" id="A0A554W481"/>